<name>A0A9D8KGL1_9DELT</name>
<gene>
    <name evidence="3" type="ORF">JW984_14035</name>
</gene>
<reference evidence="3" key="2">
    <citation type="submission" date="2021-01" db="EMBL/GenBank/DDBJ databases">
        <authorList>
            <person name="Hahn C.R."/>
            <person name="Youssef N.H."/>
            <person name="Elshahed M."/>
        </authorList>
    </citation>
    <scope>NUCLEOTIDE SEQUENCE</scope>
    <source>
        <strain evidence="3">Zod_Metabat.24</strain>
    </source>
</reference>
<comment type="caution">
    <text evidence="3">The sequence shown here is derived from an EMBL/GenBank/DDBJ whole genome shotgun (WGS) entry which is preliminary data.</text>
</comment>
<accession>A0A9D8KGL1</accession>
<keyword evidence="2" id="KW-0472">Membrane</keyword>
<evidence type="ECO:0000313" key="3">
    <source>
        <dbReference type="EMBL" id="MBN1574314.1"/>
    </source>
</evidence>
<dbReference type="EMBL" id="JAFGIX010000073">
    <property type="protein sequence ID" value="MBN1574314.1"/>
    <property type="molecule type" value="Genomic_DNA"/>
</dbReference>
<evidence type="ECO:0000256" key="1">
    <source>
        <dbReference type="SAM" id="MobiDB-lite"/>
    </source>
</evidence>
<proteinExistence type="predicted"/>
<organism evidence="3 4">
    <name type="scientific">Candidatus Zymogenus saltonus</name>
    <dbReference type="NCBI Taxonomy" id="2844893"/>
    <lineage>
        <taxon>Bacteria</taxon>
        <taxon>Deltaproteobacteria</taxon>
        <taxon>Candidatus Zymogenia</taxon>
        <taxon>Candidatus Zymogeniales</taxon>
        <taxon>Candidatus Zymogenaceae</taxon>
        <taxon>Candidatus Zymogenus</taxon>
    </lineage>
</organism>
<evidence type="ECO:0008006" key="5">
    <source>
        <dbReference type="Google" id="ProtNLM"/>
    </source>
</evidence>
<evidence type="ECO:0000313" key="4">
    <source>
        <dbReference type="Proteomes" id="UP000809273"/>
    </source>
</evidence>
<feature type="region of interest" description="Disordered" evidence="1">
    <location>
        <begin position="138"/>
        <end position="157"/>
    </location>
</feature>
<feature type="transmembrane region" description="Helical" evidence="2">
    <location>
        <begin position="12"/>
        <end position="36"/>
    </location>
</feature>
<keyword evidence="2" id="KW-1133">Transmembrane helix</keyword>
<keyword evidence="2" id="KW-0812">Transmembrane</keyword>
<evidence type="ECO:0000256" key="2">
    <source>
        <dbReference type="SAM" id="Phobius"/>
    </source>
</evidence>
<protein>
    <recommendedName>
        <fullName evidence="5">Type II secretion system protein</fullName>
    </recommendedName>
</protein>
<dbReference type="Proteomes" id="UP000809273">
    <property type="component" value="Unassembled WGS sequence"/>
</dbReference>
<reference evidence="3" key="1">
    <citation type="journal article" date="2021" name="Environ. Microbiol.">
        <title>Genomic characterization of three novel Desulfobacterota classes expand the metabolic and phylogenetic diversity of the phylum.</title>
        <authorList>
            <person name="Murphy C.L."/>
            <person name="Biggerstaff J."/>
            <person name="Eichhorn A."/>
            <person name="Ewing E."/>
            <person name="Shahan R."/>
            <person name="Soriano D."/>
            <person name="Stewart S."/>
            <person name="VanMol K."/>
            <person name="Walker R."/>
            <person name="Walters P."/>
            <person name="Elshahed M.S."/>
            <person name="Youssef N.H."/>
        </authorList>
    </citation>
    <scope>NUCLEOTIDE SEQUENCE</scope>
    <source>
        <strain evidence="3">Zod_Metabat.24</strain>
    </source>
</reference>
<sequence length="157" mass="18141">MVNRTEFRGIVVPLLVSVSLVALIVAGFFGLAVPIFHTFSFKKKQAEAQRLLEKIYQSELSYFSRHGCFDSDPDVIGFVPDSKRQDYTWKILKSDCRSFLARAWTNIDDDEHLDIWEITEADRWIPLHVYNDSTDTGVEIDPTRPFPTNIDDTNLQR</sequence>
<dbReference type="AlphaFoldDB" id="A0A9D8KGL1"/>